<dbReference type="GO" id="GO:0051301">
    <property type="term" value="P:cell division"/>
    <property type="evidence" value="ECO:0007669"/>
    <property type="project" value="UniProtKB-KW"/>
</dbReference>
<dbReference type="InterPro" id="IPR027268">
    <property type="entry name" value="Peptidase_M4/M1_CTD_sf"/>
</dbReference>
<evidence type="ECO:0000256" key="7">
    <source>
        <dbReference type="SAM" id="MobiDB-lite"/>
    </source>
</evidence>
<dbReference type="InterPro" id="IPR050728">
    <property type="entry name" value="Zinc_Metalloprotease_M4"/>
</dbReference>
<dbReference type="Gene3D" id="1.10.390.10">
    <property type="entry name" value="Neutral Protease Domain 2"/>
    <property type="match status" value="1"/>
</dbReference>
<evidence type="ECO:0000313" key="11">
    <source>
        <dbReference type="EMBL" id="MBB3838465.1"/>
    </source>
</evidence>
<dbReference type="InterPro" id="IPR013856">
    <property type="entry name" value="Peptidase_M4_domain"/>
</dbReference>
<feature type="domain" description="Peptidase M4" evidence="8">
    <location>
        <begin position="319"/>
        <end position="453"/>
    </location>
</feature>
<dbReference type="Gene3D" id="3.10.170.10">
    <property type="match status" value="1"/>
</dbReference>
<feature type="region of interest" description="Disordered" evidence="7">
    <location>
        <begin position="91"/>
        <end position="130"/>
    </location>
</feature>
<keyword evidence="11" id="KW-0132">Cell division</keyword>
<protein>
    <submittedName>
        <fullName evidence="11">Zn-dependent metalloprotease/cell division protein FtsB</fullName>
    </submittedName>
</protein>
<name>A0A7W5ZKN6_9BACT</name>
<dbReference type="GO" id="GO:0006508">
    <property type="term" value="P:proteolysis"/>
    <property type="evidence" value="ECO:0007669"/>
    <property type="project" value="UniProtKB-KW"/>
</dbReference>
<keyword evidence="6 11" id="KW-0482">Metalloprotease</keyword>
<reference evidence="11 12" key="1">
    <citation type="submission" date="2020-08" db="EMBL/GenBank/DDBJ databases">
        <title>Genomic Encyclopedia of Type Strains, Phase IV (KMG-IV): sequencing the most valuable type-strain genomes for metagenomic binning, comparative biology and taxonomic classification.</title>
        <authorList>
            <person name="Goeker M."/>
        </authorList>
    </citation>
    <scope>NUCLEOTIDE SEQUENCE [LARGE SCALE GENOMIC DNA]</scope>
    <source>
        <strain evidence="11 12">DSM 17976</strain>
    </source>
</reference>
<feature type="domain" description="FTP" evidence="10">
    <location>
        <begin position="166"/>
        <end position="212"/>
    </location>
</feature>
<sequence>MKSKQLAWLLIVFLGLSVEVLAQQKPSKQQQAELDKAVKEAEAEMAKLKDPAYINKMFDEQIKELKAKGHATPELLRELEKARAEMLKMAKGGGAPAPAQPEELSEPTETVAPAPKSVEQPVPTNFDEVESPYSKVPSSFQFYRESEVTIETFAAFMQKKYGVQVRKQKTVVLPTGSKITTFQQFIEDYPVFGAYFKVRHESNGKALFASGDAFDKTRWPELTGKMINENQIFQKLPKESKITAPIYESLIIVPERLNVATQKLRLAHQIIAGKTRYYLDAYRGDVVRSESLILECLDSHIPVRKEDKKPTITTMQTFHYGPQNIEIHVNNDSAKYILVSHKEPFVSVYDTAKWVVNYPTTQWTDPRLTKEGLADAAFAGKKTIDYYKTQLGRNSFDDQGSMLVLRRAYDEDGNLREGAFWEVEKNRIGFGNYVDKPLVTLEVIGHEFTHGVIRSGVADFISEGESGSLNEAVADMLGIAIKHWGYPATPDWVIAPYVLPNGIRNLKWPKTTFQSRTSLPHPDTYEGKYWQDTNGCIADKKNGNCWVHNNSTVASHWFYLLSEGGKGTNDHNQMYNIEKGIGIQKAAKLVYQTLFSLTPYTNFERFAEATVKTAEQMFGKCATETHRVKHAWYAVGVFEDAPARCMDLTFDWTYDPEPDKAIRFYVKGDSIVSVVRTEDGWVKTYAERNSAFMHVVSKDEEGVKNLTLPKNWAGTIYNKMEEIEPVMDQMNEEALEKAKAELRNPATPPERKAELKEVIPQVEKYLAEGRKAANETKKNLKELSDGTHLTSEAAFWGGRKGKREFDKENIKGSYLYQGKYVAKRYVLKGGISWESTTEIPLRYSDLGLFVPLNTGQLRMGVDHFMRGFPLKMFGGISVRNIKETIPANFNALFSPSPVFN</sequence>
<gene>
    <name evidence="11" type="ORF">FHS57_002470</name>
</gene>
<keyword evidence="4" id="KW-0378">Hydrolase</keyword>
<keyword evidence="2" id="KW-0479">Metal-binding</keyword>
<dbReference type="SUPFAM" id="SSF55486">
    <property type="entry name" value="Metalloproteases ('zincins'), catalytic domain"/>
    <property type="match status" value="1"/>
</dbReference>
<dbReference type="GO" id="GO:0004222">
    <property type="term" value="F:metalloendopeptidase activity"/>
    <property type="evidence" value="ECO:0007669"/>
    <property type="project" value="InterPro"/>
</dbReference>
<dbReference type="Pfam" id="PF01447">
    <property type="entry name" value="Peptidase_M4"/>
    <property type="match status" value="1"/>
</dbReference>
<dbReference type="CDD" id="cd09597">
    <property type="entry name" value="M4_TLP"/>
    <property type="match status" value="1"/>
</dbReference>
<keyword evidence="5" id="KW-0862">Zinc</keyword>
<dbReference type="PANTHER" id="PTHR33794">
    <property type="entry name" value="BACILLOLYSIN"/>
    <property type="match status" value="1"/>
</dbReference>
<evidence type="ECO:0000256" key="5">
    <source>
        <dbReference type="ARBA" id="ARBA00022833"/>
    </source>
</evidence>
<keyword evidence="12" id="KW-1185">Reference proteome</keyword>
<dbReference type="InterPro" id="IPR011096">
    <property type="entry name" value="FTP_domain"/>
</dbReference>
<proteinExistence type="predicted"/>
<evidence type="ECO:0000256" key="3">
    <source>
        <dbReference type="ARBA" id="ARBA00022729"/>
    </source>
</evidence>
<feature type="domain" description="Peptidase M4 C-terminal" evidence="9">
    <location>
        <begin position="458"/>
        <end position="637"/>
    </location>
</feature>
<evidence type="ECO:0000256" key="4">
    <source>
        <dbReference type="ARBA" id="ARBA00022801"/>
    </source>
</evidence>
<comment type="caution">
    <text evidence="11">The sequence shown here is derived from an EMBL/GenBank/DDBJ whole genome shotgun (WGS) entry which is preliminary data.</text>
</comment>
<keyword evidence="1 11" id="KW-0645">Protease</keyword>
<dbReference type="PANTHER" id="PTHR33794:SF1">
    <property type="entry name" value="BACILLOLYSIN"/>
    <property type="match status" value="1"/>
</dbReference>
<evidence type="ECO:0000313" key="12">
    <source>
        <dbReference type="Proteomes" id="UP000541352"/>
    </source>
</evidence>
<dbReference type="GO" id="GO:0046872">
    <property type="term" value="F:metal ion binding"/>
    <property type="evidence" value="ECO:0007669"/>
    <property type="project" value="UniProtKB-KW"/>
</dbReference>
<dbReference type="InterPro" id="IPR001570">
    <property type="entry name" value="Peptidase_M4_C_domain"/>
</dbReference>
<dbReference type="Pfam" id="PF07504">
    <property type="entry name" value="FTP"/>
    <property type="match status" value="1"/>
</dbReference>
<organism evidence="11 12">
    <name type="scientific">Runella defluvii</name>
    <dbReference type="NCBI Taxonomy" id="370973"/>
    <lineage>
        <taxon>Bacteria</taxon>
        <taxon>Pseudomonadati</taxon>
        <taxon>Bacteroidota</taxon>
        <taxon>Cytophagia</taxon>
        <taxon>Cytophagales</taxon>
        <taxon>Spirosomataceae</taxon>
        <taxon>Runella</taxon>
    </lineage>
</organism>
<accession>A0A7W5ZKN6</accession>
<dbReference type="Proteomes" id="UP000541352">
    <property type="component" value="Unassembled WGS sequence"/>
</dbReference>
<dbReference type="RefSeq" id="WP_183973924.1">
    <property type="nucleotide sequence ID" value="NZ_JACIBY010000004.1"/>
</dbReference>
<evidence type="ECO:0000259" key="10">
    <source>
        <dbReference type="Pfam" id="PF07504"/>
    </source>
</evidence>
<evidence type="ECO:0000256" key="2">
    <source>
        <dbReference type="ARBA" id="ARBA00022723"/>
    </source>
</evidence>
<dbReference type="EMBL" id="JACIBY010000004">
    <property type="protein sequence ID" value="MBB3838465.1"/>
    <property type="molecule type" value="Genomic_DNA"/>
</dbReference>
<keyword evidence="3" id="KW-0732">Signal</keyword>
<keyword evidence="11" id="KW-0131">Cell cycle</keyword>
<evidence type="ECO:0000259" key="8">
    <source>
        <dbReference type="Pfam" id="PF01447"/>
    </source>
</evidence>
<dbReference type="Pfam" id="PF02868">
    <property type="entry name" value="Peptidase_M4_C"/>
    <property type="match status" value="1"/>
</dbReference>
<evidence type="ECO:0000256" key="6">
    <source>
        <dbReference type="ARBA" id="ARBA00023049"/>
    </source>
</evidence>
<evidence type="ECO:0000259" key="9">
    <source>
        <dbReference type="Pfam" id="PF02868"/>
    </source>
</evidence>
<dbReference type="AlphaFoldDB" id="A0A7W5ZKN6"/>
<evidence type="ECO:0000256" key="1">
    <source>
        <dbReference type="ARBA" id="ARBA00022670"/>
    </source>
</evidence>